<reference evidence="3" key="1">
    <citation type="submission" date="2023-07" db="EMBL/GenBank/DDBJ databases">
        <title>Whole genome shotgun sequence of Streptomyces spororaveus NBRC 15456.</title>
        <authorList>
            <person name="Komaki H."/>
            <person name="Tamura T."/>
        </authorList>
    </citation>
    <scope>NUCLEOTIDE SEQUENCE [LARGE SCALE GENOMIC DNA]</scope>
    <source>
        <strain evidence="3">NBRC 15456</strain>
    </source>
</reference>
<dbReference type="InterPro" id="IPR036705">
    <property type="entry name" value="Ribosyl_crysJ1_sf"/>
</dbReference>
<accession>A0ABQ3TGQ4</accession>
<feature type="compositionally biased region" description="Low complexity" evidence="1">
    <location>
        <begin position="60"/>
        <end position="80"/>
    </location>
</feature>
<dbReference type="PANTHER" id="PTHR16222">
    <property type="entry name" value="ADP-RIBOSYLGLYCOHYDROLASE"/>
    <property type="match status" value="1"/>
</dbReference>
<dbReference type="InterPro" id="IPR005502">
    <property type="entry name" value="Ribosyl_crysJ1"/>
</dbReference>
<comment type="caution">
    <text evidence="2">The sequence shown here is derived from an EMBL/GenBank/DDBJ whole genome shotgun (WGS) entry which is preliminary data.</text>
</comment>
<feature type="compositionally biased region" description="Low complexity" evidence="1">
    <location>
        <begin position="26"/>
        <end position="35"/>
    </location>
</feature>
<feature type="compositionally biased region" description="Gly residues" evidence="1">
    <location>
        <begin position="81"/>
        <end position="90"/>
    </location>
</feature>
<feature type="compositionally biased region" description="Low complexity" evidence="1">
    <location>
        <begin position="124"/>
        <end position="146"/>
    </location>
</feature>
<organism evidence="2 3">
    <name type="scientific">Streptomyces spororaveus</name>
    <dbReference type="NCBI Taxonomy" id="284039"/>
    <lineage>
        <taxon>Bacteria</taxon>
        <taxon>Bacillati</taxon>
        <taxon>Actinomycetota</taxon>
        <taxon>Actinomycetes</taxon>
        <taxon>Kitasatosporales</taxon>
        <taxon>Streptomycetaceae</taxon>
        <taxon>Streptomyces</taxon>
    </lineage>
</organism>
<protein>
    <recommendedName>
        <fullName evidence="4">ADP-ribosylglycohydrolase</fullName>
    </recommendedName>
</protein>
<evidence type="ECO:0000256" key="1">
    <source>
        <dbReference type="SAM" id="MobiDB-lite"/>
    </source>
</evidence>
<dbReference type="Proteomes" id="UP000608522">
    <property type="component" value="Unassembled WGS sequence"/>
</dbReference>
<dbReference type="EMBL" id="BNED01000005">
    <property type="protein sequence ID" value="GHI79566.1"/>
    <property type="molecule type" value="Genomic_DNA"/>
</dbReference>
<feature type="region of interest" description="Disordered" evidence="1">
    <location>
        <begin position="1"/>
        <end position="161"/>
    </location>
</feature>
<dbReference type="Gene3D" id="1.10.4080.10">
    <property type="entry name" value="ADP-ribosylation/Crystallin J1"/>
    <property type="match status" value="1"/>
</dbReference>
<feature type="compositionally biased region" description="Pro residues" evidence="1">
    <location>
        <begin position="13"/>
        <end position="25"/>
    </location>
</feature>
<dbReference type="SUPFAM" id="SSF101478">
    <property type="entry name" value="ADP-ribosylglycohydrolase"/>
    <property type="match status" value="1"/>
</dbReference>
<feature type="compositionally biased region" description="Polar residues" evidence="1">
    <location>
        <begin position="1"/>
        <end position="11"/>
    </location>
</feature>
<feature type="compositionally biased region" description="Gly residues" evidence="1">
    <location>
        <begin position="114"/>
        <end position="123"/>
    </location>
</feature>
<feature type="compositionally biased region" description="Low complexity" evidence="1">
    <location>
        <begin position="91"/>
        <end position="108"/>
    </location>
</feature>
<feature type="compositionally biased region" description="Low complexity" evidence="1">
    <location>
        <begin position="43"/>
        <end position="52"/>
    </location>
</feature>
<sequence>MNSTNHGSGSPHTAPPAPGPPPGPGPMVVVPAPGAGPQGAGPAGPLHVHAAPAPGPGPKPVDGAALAGAGHADGPAASGAGPAGGTGPSGGTATAGAGHAAGASAAAPAPGPGPQGHGPGESPGGDAPAAPLHVHAAPAAPPRGRAAPGGPGPAGANRTLGRGIATGLWGRVEQQDFRSRVRGTLLGSALGDALGAPAADLSLTALREAHGPDGLTGPAPALGRRGRVTAATQLSLFTVDGLIRAHVRRDTGAWHPPTDIHRAYLRWAATQHDWGPDERRKDNGWLAQEEWLYARRAPHRACLTGFADDVLGTLDQPKNPTARDAAAATRSAPFGLLVGWEPTLVLQLSVECAAQSHGHPTAHLSAGAVAVIVHGLVRGDSLDSAVQRALGLLGSRPGHQPVTDALQRALAAVTQGSPGPDAVEALACDGAGDGSDAAGALGAAVYCALVAEDVPRGLRLAVNHGGDSIAAGALCGALLGALHGETALPAAWLAELEGRSALLELADDFALEMTQGPSLHSPTAASPGWLARYPRG</sequence>
<evidence type="ECO:0008006" key="4">
    <source>
        <dbReference type="Google" id="ProtNLM"/>
    </source>
</evidence>
<gene>
    <name evidence="2" type="ORF">Sspor_51270</name>
</gene>
<dbReference type="InterPro" id="IPR050792">
    <property type="entry name" value="ADP-ribosylglycohydrolase"/>
</dbReference>
<evidence type="ECO:0000313" key="3">
    <source>
        <dbReference type="Proteomes" id="UP000608522"/>
    </source>
</evidence>
<dbReference type="PANTHER" id="PTHR16222:SF12">
    <property type="entry name" value="ADP-RIBOSYLGLYCOHYDROLASE-RELATED"/>
    <property type="match status" value="1"/>
</dbReference>
<evidence type="ECO:0000313" key="2">
    <source>
        <dbReference type="EMBL" id="GHI79566.1"/>
    </source>
</evidence>
<name>A0ABQ3TGQ4_9ACTN</name>
<proteinExistence type="predicted"/>
<keyword evidence="3" id="KW-1185">Reference proteome</keyword>
<dbReference type="Pfam" id="PF03747">
    <property type="entry name" value="ADP_ribosyl_GH"/>
    <property type="match status" value="1"/>
</dbReference>